<proteinExistence type="predicted"/>
<dbReference type="AlphaFoldDB" id="A0A4Q6Y5G0"/>
<dbReference type="RefSeq" id="WP_130155977.1">
    <property type="nucleotide sequence ID" value="NZ_SGIS01000008.1"/>
</dbReference>
<evidence type="ECO:0000313" key="1">
    <source>
        <dbReference type="EMBL" id="RZF65144.1"/>
    </source>
</evidence>
<comment type="caution">
    <text evidence="1">The sequence shown here is derived from an EMBL/GenBank/DDBJ whole genome shotgun (WGS) entry which is preliminary data.</text>
</comment>
<dbReference type="Proteomes" id="UP000292085">
    <property type="component" value="Unassembled WGS sequence"/>
</dbReference>
<accession>A0A4Q6Y5G0</accession>
<evidence type="ECO:0008006" key="3">
    <source>
        <dbReference type="Google" id="ProtNLM"/>
    </source>
</evidence>
<reference evidence="1 2" key="1">
    <citation type="submission" date="2019-02" db="EMBL/GenBank/DDBJ databases">
        <authorList>
            <person name="Li Y."/>
        </authorList>
    </citation>
    <scope>NUCLEOTIDE SEQUENCE [LARGE SCALE GENOMIC DNA]</scope>
    <source>
        <strain evidence="1 2">3-7</strain>
    </source>
</reference>
<keyword evidence="2" id="KW-1185">Reference proteome</keyword>
<dbReference type="OrthoDB" id="7539591at2"/>
<evidence type="ECO:0000313" key="2">
    <source>
        <dbReference type="Proteomes" id="UP000292085"/>
    </source>
</evidence>
<gene>
    <name evidence="1" type="ORF">EWE75_07170</name>
</gene>
<protein>
    <recommendedName>
        <fullName evidence="3">Flagellar motor switch protein FliN-like C-terminal domain-containing protein</fullName>
    </recommendedName>
</protein>
<dbReference type="EMBL" id="SGIS01000008">
    <property type="protein sequence ID" value="RZF65144.1"/>
    <property type="molecule type" value="Genomic_DNA"/>
</dbReference>
<sequence>MKLDRLPRLDPAEARLRETVPAALSGRRCTGGTLVAHIPAVPPTVRWWYACAEGAAFAILLDGGRDARLLTDDGPAAAEALEACEPLLREIELGLGIALVPERLDETPPLAPAIDVTVLHAGAARQRVLLALPPGLALHPAAPEFAPELLGAVGVRVAVRIAGPRLAPHDAAALAPGDLVLLGTPLAATLHVPGQPPFAGRFDPAAAHFVPACPPLRSL</sequence>
<organism evidence="1 2">
    <name type="scientific">Sphingomonas populi</name>
    <dbReference type="NCBI Taxonomy" id="2484750"/>
    <lineage>
        <taxon>Bacteria</taxon>
        <taxon>Pseudomonadati</taxon>
        <taxon>Pseudomonadota</taxon>
        <taxon>Alphaproteobacteria</taxon>
        <taxon>Sphingomonadales</taxon>
        <taxon>Sphingomonadaceae</taxon>
        <taxon>Sphingomonas</taxon>
    </lineage>
</organism>
<name>A0A4Q6Y5G0_9SPHN</name>